<dbReference type="SUPFAM" id="SSF53383">
    <property type="entry name" value="PLP-dependent transferases"/>
    <property type="match status" value="1"/>
</dbReference>
<reference evidence="1 2" key="1">
    <citation type="submission" date="2023-05" db="EMBL/GenBank/DDBJ databases">
        <title>Glutamicibacter sp. B1, complete genome.</title>
        <authorList>
            <person name="Long Y.H."/>
            <person name="Fang T."/>
            <person name="Li X.Y."/>
        </authorList>
    </citation>
    <scope>NUCLEOTIDE SEQUENCE [LARGE SCALE GENOMIC DNA]</scope>
    <source>
        <strain evidence="1 2">B1</strain>
    </source>
</reference>
<protein>
    <recommendedName>
        <fullName evidence="3">Aminotransferase class I/classII domain-containing protein</fullName>
    </recommendedName>
</protein>
<dbReference type="PANTHER" id="PTHR46577">
    <property type="entry name" value="HTH-TYPE TRANSCRIPTIONAL REGULATORY PROTEIN GABR"/>
    <property type="match status" value="1"/>
</dbReference>
<dbReference type="InterPro" id="IPR015421">
    <property type="entry name" value="PyrdxlP-dep_Trfase_major"/>
</dbReference>
<evidence type="ECO:0000313" key="2">
    <source>
        <dbReference type="Proteomes" id="UP001486888"/>
    </source>
</evidence>
<dbReference type="EMBL" id="CP125942">
    <property type="protein sequence ID" value="XAO45731.1"/>
    <property type="molecule type" value="Genomic_DNA"/>
</dbReference>
<keyword evidence="2" id="KW-1185">Reference proteome</keyword>
<name>A0AAU6WCN1_9MICC</name>
<gene>
    <name evidence="1" type="ORF">QMQ05_15540</name>
</gene>
<dbReference type="AlphaFoldDB" id="A0AAU6WCN1"/>
<dbReference type="Gene3D" id="3.40.640.10">
    <property type="entry name" value="Type I PLP-dependent aspartate aminotransferase-like (Major domain)"/>
    <property type="match status" value="1"/>
</dbReference>
<sequence>MVTAGTSDGLGLLLQGLRAQGPRGARIATENPGYPTARRVISGLGALPIQVKDGGMDPDSLMQSHEPFDAVLLTPSHQYPLGGRLPVSARLALLAWANDTGTFLIEDDYDSEFRHGPLPC</sequence>
<evidence type="ECO:0000313" key="1">
    <source>
        <dbReference type="EMBL" id="XAO45731.1"/>
    </source>
</evidence>
<evidence type="ECO:0008006" key="3">
    <source>
        <dbReference type="Google" id="ProtNLM"/>
    </source>
</evidence>
<dbReference type="InterPro" id="IPR015424">
    <property type="entry name" value="PyrdxlP-dep_Trfase"/>
</dbReference>
<accession>A0AAU6WCN1</accession>
<dbReference type="PANTHER" id="PTHR46577:SF1">
    <property type="entry name" value="HTH-TYPE TRANSCRIPTIONAL REGULATORY PROTEIN GABR"/>
    <property type="match status" value="1"/>
</dbReference>
<organism evidence="1 2">
    <name type="scientific">Glutamicibacter ectropisis</name>
    <dbReference type="NCBI Taxonomy" id="3046593"/>
    <lineage>
        <taxon>Bacteria</taxon>
        <taxon>Bacillati</taxon>
        <taxon>Actinomycetota</taxon>
        <taxon>Actinomycetes</taxon>
        <taxon>Micrococcales</taxon>
        <taxon>Micrococcaceae</taxon>
        <taxon>Glutamicibacter</taxon>
    </lineage>
</organism>
<dbReference type="KEGG" id="gey:QMQ05_15540"/>
<proteinExistence type="predicted"/>
<dbReference type="InterPro" id="IPR051446">
    <property type="entry name" value="HTH_trans_reg/aminotransferase"/>
</dbReference>
<dbReference type="Proteomes" id="UP001486888">
    <property type="component" value="Chromosome"/>
</dbReference>